<proteinExistence type="inferred from homology"/>
<evidence type="ECO:0000313" key="8">
    <source>
        <dbReference type="Proteomes" id="UP000295399"/>
    </source>
</evidence>
<evidence type="ECO:0000256" key="1">
    <source>
        <dbReference type="ARBA" id="ARBA00001946"/>
    </source>
</evidence>
<sequence length="293" mass="32656">MDASIIIRTFNEASWLPAALDAVAAQTPPAGGVETIVVDSGSTDATRAIAEAHGCRIVPIAKEDFSFGRSLNLGCAAARGDVLVFLSGHCIPEGGDWLTRLIAPLGRDRIAYTYGRQVGHDRSKYSETRLFAKYFPAASALPQDGFFCNNANAALLRSVWAEHRFDEQLTGLEDMDLAKRLLAAGARVGYVADAAVTHIHEESWHKVRTRYEREAVALQGIMPEVQVGLGDVVRYFFSAVFLDWAQAVQDRVFWHTAGEVVLFRLMQYWGTYRGNNEHRKLSARRRDAYFYPR</sequence>
<dbReference type="InterPro" id="IPR029044">
    <property type="entry name" value="Nucleotide-diphossugar_trans"/>
</dbReference>
<dbReference type="Proteomes" id="UP000295399">
    <property type="component" value="Unassembled WGS sequence"/>
</dbReference>
<organism evidence="7 8">
    <name type="scientific">Rhodothalassium salexigens DSM 2132</name>
    <dbReference type="NCBI Taxonomy" id="1188247"/>
    <lineage>
        <taxon>Bacteria</taxon>
        <taxon>Pseudomonadati</taxon>
        <taxon>Pseudomonadota</taxon>
        <taxon>Alphaproteobacteria</taxon>
        <taxon>Rhodothalassiales</taxon>
        <taxon>Rhodothalassiaceae</taxon>
        <taxon>Rhodothalassium</taxon>
    </lineage>
</organism>
<keyword evidence="5" id="KW-0460">Magnesium</keyword>
<dbReference type="SUPFAM" id="SSF53448">
    <property type="entry name" value="Nucleotide-diphospho-sugar transferases"/>
    <property type="match status" value="1"/>
</dbReference>
<keyword evidence="4 7" id="KW-0808">Transferase</keyword>
<reference evidence="7 8" key="1">
    <citation type="submission" date="2019-03" db="EMBL/GenBank/DDBJ databases">
        <title>Genomic Encyclopedia of Type Strains, Phase IV (KMG-IV): sequencing the most valuable type-strain genomes for metagenomic binning, comparative biology and taxonomic classification.</title>
        <authorList>
            <person name="Goeker M."/>
        </authorList>
    </citation>
    <scope>NUCLEOTIDE SEQUENCE [LARGE SCALE GENOMIC DNA]</scope>
    <source>
        <strain evidence="7 8">DSM 2132</strain>
    </source>
</reference>
<protein>
    <submittedName>
        <fullName evidence="7">GT2 family glycosyltransferase</fullName>
    </submittedName>
</protein>
<dbReference type="PANTHER" id="PTHR48090">
    <property type="entry name" value="UNDECAPRENYL-PHOSPHATE 4-DEOXY-4-FORMAMIDO-L-ARABINOSE TRANSFERASE-RELATED"/>
    <property type="match status" value="1"/>
</dbReference>
<comment type="caution">
    <text evidence="7">The sequence shown here is derived from an EMBL/GenBank/DDBJ whole genome shotgun (WGS) entry which is preliminary data.</text>
</comment>
<dbReference type="GO" id="GO:0016757">
    <property type="term" value="F:glycosyltransferase activity"/>
    <property type="evidence" value="ECO:0007669"/>
    <property type="project" value="UniProtKB-KW"/>
</dbReference>
<evidence type="ECO:0000259" key="6">
    <source>
        <dbReference type="Pfam" id="PF00535"/>
    </source>
</evidence>
<dbReference type="Gene3D" id="3.90.550.10">
    <property type="entry name" value="Spore Coat Polysaccharide Biosynthesis Protein SpsA, Chain A"/>
    <property type="match status" value="1"/>
</dbReference>
<dbReference type="PANTHER" id="PTHR48090:SF10">
    <property type="entry name" value="GLUCOSYL-3-PHOSPHOGLYCERATE SYNTHASE"/>
    <property type="match status" value="1"/>
</dbReference>
<feature type="domain" description="Glycosyltransferase 2-like" evidence="6">
    <location>
        <begin position="4"/>
        <end position="159"/>
    </location>
</feature>
<comment type="cofactor">
    <cofactor evidence="1">
        <name>Mg(2+)</name>
        <dbReference type="ChEBI" id="CHEBI:18420"/>
    </cofactor>
</comment>
<dbReference type="InParanoid" id="A0A4R2PGI2"/>
<evidence type="ECO:0000256" key="5">
    <source>
        <dbReference type="ARBA" id="ARBA00022842"/>
    </source>
</evidence>
<accession>A0A4R2PGI2</accession>
<comment type="similarity">
    <text evidence="2">Belongs to the glycosyltransferase 2 family.</text>
</comment>
<evidence type="ECO:0000256" key="4">
    <source>
        <dbReference type="ARBA" id="ARBA00022679"/>
    </source>
</evidence>
<dbReference type="EMBL" id="SLXO01000008">
    <property type="protein sequence ID" value="TCP33045.1"/>
    <property type="molecule type" value="Genomic_DNA"/>
</dbReference>
<name>A0A4R2PGI2_RHOSA</name>
<dbReference type="AlphaFoldDB" id="A0A4R2PGI2"/>
<evidence type="ECO:0000256" key="3">
    <source>
        <dbReference type="ARBA" id="ARBA00022676"/>
    </source>
</evidence>
<dbReference type="InterPro" id="IPR001173">
    <property type="entry name" value="Glyco_trans_2-like"/>
</dbReference>
<dbReference type="OrthoDB" id="7527830at2"/>
<gene>
    <name evidence="7" type="ORF">EV659_108145</name>
</gene>
<dbReference type="RefSeq" id="WP_132708972.1">
    <property type="nucleotide sequence ID" value="NZ_JACIGF010000008.1"/>
</dbReference>
<dbReference type="Pfam" id="PF00535">
    <property type="entry name" value="Glycos_transf_2"/>
    <property type="match status" value="1"/>
</dbReference>
<dbReference type="InterPro" id="IPR050256">
    <property type="entry name" value="Glycosyltransferase_2"/>
</dbReference>
<keyword evidence="8" id="KW-1185">Reference proteome</keyword>
<keyword evidence="3" id="KW-0328">Glycosyltransferase</keyword>
<evidence type="ECO:0000313" key="7">
    <source>
        <dbReference type="EMBL" id="TCP33045.1"/>
    </source>
</evidence>
<evidence type="ECO:0000256" key="2">
    <source>
        <dbReference type="ARBA" id="ARBA00006739"/>
    </source>
</evidence>